<dbReference type="PANTHER" id="PTHR30027">
    <property type="entry name" value="RIBOSOMAL RNA SMALL SUBUNIT METHYLTRANSFERASE E"/>
    <property type="match status" value="1"/>
</dbReference>
<dbReference type="InterPro" id="IPR029028">
    <property type="entry name" value="Alpha/beta_knot_MTases"/>
</dbReference>
<keyword evidence="4 10" id="KW-0698">rRNA processing</keyword>
<dbReference type="InterPro" id="IPR006700">
    <property type="entry name" value="RsmE"/>
</dbReference>
<dbReference type="GO" id="GO:0070475">
    <property type="term" value="P:rRNA base methylation"/>
    <property type="evidence" value="ECO:0007669"/>
    <property type="project" value="TreeGrafter"/>
</dbReference>
<reference evidence="12 13" key="1">
    <citation type="submission" date="2017-02" db="EMBL/GenBank/DDBJ databases">
        <title>Draft genome sequence of Moraxella lincolnii CCUG 9405T type strain.</title>
        <authorList>
            <person name="Salva-Serra F."/>
            <person name="Engstrom-Jakobsson H."/>
            <person name="Thorell K."/>
            <person name="Jaen-Luchoro D."/>
            <person name="Gonzales-Siles L."/>
            <person name="Karlsson R."/>
            <person name="Yazdan S."/>
            <person name="Boulund F."/>
            <person name="Johnning A."/>
            <person name="Engstrand L."/>
            <person name="Kristiansson E."/>
            <person name="Moore E."/>
        </authorList>
    </citation>
    <scope>NUCLEOTIDE SEQUENCE [LARGE SCALE GENOMIC DNA]</scope>
    <source>
        <strain evidence="12 13">CCUG 9405</strain>
    </source>
</reference>
<dbReference type="GO" id="GO:0070042">
    <property type="term" value="F:rRNA (uridine-N3-)-methyltransferase activity"/>
    <property type="evidence" value="ECO:0007669"/>
    <property type="project" value="TreeGrafter"/>
</dbReference>
<evidence type="ECO:0000256" key="2">
    <source>
        <dbReference type="ARBA" id="ARBA00005528"/>
    </source>
</evidence>
<dbReference type="InterPro" id="IPR029026">
    <property type="entry name" value="tRNA_m1G_MTases_N"/>
</dbReference>
<keyword evidence="3 10" id="KW-0963">Cytoplasm</keyword>
<comment type="function">
    <text evidence="8 10">Specifically methylates the N3 position of the uracil ring of uridine 1498 (m3U1498) in 16S rRNA. Acts on the fully assembled 30S ribosomal subunit.</text>
</comment>
<evidence type="ECO:0000256" key="7">
    <source>
        <dbReference type="ARBA" id="ARBA00022691"/>
    </source>
</evidence>
<sequence length="286" mass="31649">MNVILLPKADFTVHTSADGKSHHTASITELNQLAHIKNVLKRGINDPIKIGQLGGNLGVARIAHMTDTTITLDTVTLTQPPPPKLGVSVILALPRPKVLRRLIIDMTALGVNDIILVNSHRSQKSYWQSPLLKRVPEFIQEGLQQAVDTIAPNVYFKKRLRPFVEDDLSGMIAQFNGQSGHQCLFKSSQLGKALPTQMSSLVTRRFYPTAMIAHPYADNELVNLLVSLHTHDNALKPYVLAIGAEGGWIDFEVALFVRYGFVAMRHGQRILRTEAMVNGILGSFIH</sequence>
<comment type="subcellular location">
    <subcellularLocation>
        <location evidence="1 10">Cytoplasm</location>
    </subcellularLocation>
</comment>
<name>A0A1T0CGP9_9GAMM</name>
<keyword evidence="5 10" id="KW-0489">Methyltransferase</keyword>
<evidence type="ECO:0000313" key="12">
    <source>
        <dbReference type="EMBL" id="OOS21537.1"/>
    </source>
</evidence>
<dbReference type="OrthoDB" id="9815641at2"/>
<dbReference type="EMBL" id="MUYT01000004">
    <property type="protein sequence ID" value="OOS21537.1"/>
    <property type="molecule type" value="Genomic_DNA"/>
</dbReference>
<dbReference type="STRING" id="90241.B0682_02285"/>
<dbReference type="SUPFAM" id="SSF75217">
    <property type="entry name" value="alpha/beta knot"/>
    <property type="match status" value="1"/>
</dbReference>
<evidence type="ECO:0000256" key="9">
    <source>
        <dbReference type="ARBA" id="ARBA00047944"/>
    </source>
</evidence>
<evidence type="ECO:0000256" key="4">
    <source>
        <dbReference type="ARBA" id="ARBA00022552"/>
    </source>
</evidence>
<dbReference type="PIRSF" id="PIRSF015601">
    <property type="entry name" value="MTase_slr0722"/>
    <property type="match status" value="1"/>
</dbReference>
<gene>
    <name evidence="12" type="ORF">B0682_02285</name>
</gene>
<dbReference type="EC" id="2.1.1.193" evidence="10"/>
<dbReference type="CDD" id="cd18084">
    <property type="entry name" value="RsmE-like"/>
    <property type="match status" value="1"/>
</dbReference>
<evidence type="ECO:0000256" key="3">
    <source>
        <dbReference type="ARBA" id="ARBA00022490"/>
    </source>
</evidence>
<comment type="similarity">
    <text evidence="2 10">Belongs to the RNA methyltransferase RsmE family.</text>
</comment>
<keyword evidence="13" id="KW-1185">Reference proteome</keyword>
<dbReference type="Proteomes" id="UP000191094">
    <property type="component" value="Unassembled WGS sequence"/>
</dbReference>
<proteinExistence type="inferred from homology"/>
<accession>A0A1T0CGP9</accession>
<evidence type="ECO:0000313" key="13">
    <source>
        <dbReference type="Proteomes" id="UP000191094"/>
    </source>
</evidence>
<dbReference type="AlphaFoldDB" id="A0A1T0CGP9"/>
<comment type="caution">
    <text evidence="12">The sequence shown here is derived from an EMBL/GenBank/DDBJ whole genome shotgun (WGS) entry which is preliminary data.</text>
</comment>
<evidence type="ECO:0000256" key="6">
    <source>
        <dbReference type="ARBA" id="ARBA00022679"/>
    </source>
</evidence>
<protein>
    <recommendedName>
        <fullName evidence="10">Ribosomal RNA small subunit methyltransferase E</fullName>
        <ecNumber evidence="10">2.1.1.193</ecNumber>
    </recommendedName>
</protein>
<evidence type="ECO:0000256" key="5">
    <source>
        <dbReference type="ARBA" id="ARBA00022603"/>
    </source>
</evidence>
<dbReference type="NCBIfam" id="TIGR00046">
    <property type="entry name" value="RsmE family RNA methyltransferase"/>
    <property type="match status" value="1"/>
</dbReference>
<organism evidence="12 13">
    <name type="scientific">Lwoffella lincolnii</name>
    <dbReference type="NCBI Taxonomy" id="90241"/>
    <lineage>
        <taxon>Bacteria</taxon>
        <taxon>Pseudomonadati</taxon>
        <taxon>Pseudomonadota</taxon>
        <taxon>Gammaproteobacteria</taxon>
        <taxon>Moraxellales</taxon>
        <taxon>Moraxellaceae</taxon>
        <taxon>Lwoffella</taxon>
    </lineage>
</organism>
<evidence type="ECO:0000259" key="11">
    <source>
        <dbReference type="Pfam" id="PF04452"/>
    </source>
</evidence>
<keyword evidence="6 10" id="KW-0808">Transferase</keyword>
<dbReference type="Gene3D" id="3.40.1280.10">
    <property type="match status" value="1"/>
</dbReference>
<dbReference type="InterPro" id="IPR046886">
    <property type="entry name" value="RsmE_MTase_dom"/>
</dbReference>
<evidence type="ECO:0000256" key="1">
    <source>
        <dbReference type="ARBA" id="ARBA00004496"/>
    </source>
</evidence>
<feature type="domain" description="Ribosomal RNA small subunit methyltransferase E methyltransferase" evidence="11">
    <location>
        <begin position="84"/>
        <end position="274"/>
    </location>
</feature>
<dbReference type="RefSeq" id="WP_078306497.1">
    <property type="nucleotide sequence ID" value="NZ_CP174475.1"/>
</dbReference>
<keyword evidence="7 10" id="KW-0949">S-adenosyl-L-methionine</keyword>
<evidence type="ECO:0000256" key="8">
    <source>
        <dbReference type="ARBA" id="ARBA00025699"/>
    </source>
</evidence>
<dbReference type="Pfam" id="PF04452">
    <property type="entry name" value="Methyltrans_RNA"/>
    <property type="match status" value="1"/>
</dbReference>
<evidence type="ECO:0000256" key="10">
    <source>
        <dbReference type="PIRNR" id="PIRNR015601"/>
    </source>
</evidence>
<dbReference type="GO" id="GO:0005737">
    <property type="term" value="C:cytoplasm"/>
    <property type="evidence" value="ECO:0007669"/>
    <property type="project" value="UniProtKB-SubCell"/>
</dbReference>
<comment type="catalytic activity">
    <reaction evidence="9 10">
        <text>uridine(1498) in 16S rRNA + S-adenosyl-L-methionine = N(3)-methyluridine(1498) in 16S rRNA + S-adenosyl-L-homocysteine + H(+)</text>
        <dbReference type="Rhea" id="RHEA:42920"/>
        <dbReference type="Rhea" id="RHEA-COMP:10283"/>
        <dbReference type="Rhea" id="RHEA-COMP:10284"/>
        <dbReference type="ChEBI" id="CHEBI:15378"/>
        <dbReference type="ChEBI" id="CHEBI:57856"/>
        <dbReference type="ChEBI" id="CHEBI:59789"/>
        <dbReference type="ChEBI" id="CHEBI:65315"/>
        <dbReference type="ChEBI" id="CHEBI:74502"/>
        <dbReference type="EC" id="2.1.1.193"/>
    </reaction>
</comment>
<dbReference type="PANTHER" id="PTHR30027:SF3">
    <property type="entry name" value="16S RRNA (URACIL(1498)-N(3))-METHYLTRANSFERASE"/>
    <property type="match status" value="1"/>
</dbReference>